<gene>
    <name evidence="1" type="ORF">CRENBAI_012628</name>
</gene>
<evidence type="ECO:0000313" key="2">
    <source>
        <dbReference type="Proteomes" id="UP001311232"/>
    </source>
</evidence>
<name>A0AAV9SJB0_9TELE</name>
<dbReference type="AlphaFoldDB" id="A0AAV9SJB0"/>
<comment type="caution">
    <text evidence="1">The sequence shown here is derived from an EMBL/GenBank/DDBJ whole genome shotgun (WGS) entry which is preliminary data.</text>
</comment>
<keyword evidence="2" id="KW-1185">Reference proteome</keyword>
<accession>A0AAV9SJB0</accession>
<sequence>MPETCAGVLKRFSFLREYLVGSFLCQVKEKEEFGKTSVWRTNGWVLTASATPYQAPILLLTSSSSSPLSNTILFSPPSISHTLPPSFSSTDAHSHTTFYKK</sequence>
<dbReference type="Proteomes" id="UP001311232">
    <property type="component" value="Unassembled WGS sequence"/>
</dbReference>
<evidence type="ECO:0000313" key="1">
    <source>
        <dbReference type="EMBL" id="KAK5621178.1"/>
    </source>
</evidence>
<dbReference type="EMBL" id="JAHHUM010000314">
    <property type="protein sequence ID" value="KAK5621178.1"/>
    <property type="molecule type" value="Genomic_DNA"/>
</dbReference>
<organism evidence="1 2">
    <name type="scientific">Crenichthys baileyi</name>
    <name type="common">White River springfish</name>
    <dbReference type="NCBI Taxonomy" id="28760"/>
    <lineage>
        <taxon>Eukaryota</taxon>
        <taxon>Metazoa</taxon>
        <taxon>Chordata</taxon>
        <taxon>Craniata</taxon>
        <taxon>Vertebrata</taxon>
        <taxon>Euteleostomi</taxon>
        <taxon>Actinopterygii</taxon>
        <taxon>Neopterygii</taxon>
        <taxon>Teleostei</taxon>
        <taxon>Neoteleostei</taxon>
        <taxon>Acanthomorphata</taxon>
        <taxon>Ovalentaria</taxon>
        <taxon>Atherinomorphae</taxon>
        <taxon>Cyprinodontiformes</taxon>
        <taxon>Goodeidae</taxon>
        <taxon>Crenichthys</taxon>
    </lineage>
</organism>
<protein>
    <submittedName>
        <fullName evidence="1">Uncharacterized protein</fullName>
    </submittedName>
</protein>
<proteinExistence type="predicted"/>
<reference evidence="1 2" key="1">
    <citation type="submission" date="2021-06" db="EMBL/GenBank/DDBJ databases">
        <authorList>
            <person name="Palmer J.M."/>
        </authorList>
    </citation>
    <scope>NUCLEOTIDE SEQUENCE [LARGE SCALE GENOMIC DNA]</scope>
    <source>
        <strain evidence="1 2">MEX-2019</strain>
        <tissue evidence="1">Muscle</tissue>
    </source>
</reference>